<evidence type="ECO:0000313" key="4">
    <source>
        <dbReference type="Proteomes" id="UP001519654"/>
    </source>
</evidence>
<accession>A0ABS5YLY0</accession>
<dbReference type="SUPFAM" id="SSF54909">
    <property type="entry name" value="Dimeric alpha+beta barrel"/>
    <property type="match status" value="1"/>
</dbReference>
<feature type="domain" description="YCII-related" evidence="2">
    <location>
        <begin position="10"/>
        <end position="81"/>
    </location>
</feature>
<dbReference type="RefSeq" id="WP_215787110.1">
    <property type="nucleotide sequence ID" value="NZ_JAHKKG010000004.1"/>
</dbReference>
<evidence type="ECO:0000313" key="3">
    <source>
        <dbReference type="EMBL" id="MBU2664468.1"/>
    </source>
</evidence>
<reference evidence="3 4" key="1">
    <citation type="submission" date="2021-06" db="EMBL/GenBank/DDBJ databases">
        <title>Actinoplanes lichenicola sp. nov., and Actinoplanes ovalisporus sp. nov., isolated from lichen in Thailand.</title>
        <authorList>
            <person name="Saeng-In P."/>
            <person name="Kanchanasin P."/>
            <person name="Yuki M."/>
            <person name="Kudo T."/>
            <person name="Ohkuma M."/>
            <person name="Phongsopitanun W."/>
            <person name="Tanasupawat S."/>
        </authorList>
    </citation>
    <scope>NUCLEOTIDE SEQUENCE [LARGE SCALE GENOMIC DNA]</scope>
    <source>
        <strain evidence="3 4">NBRC 110975</strain>
    </source>
</reference>
<keyword evidence="4" id="KW-1185">Reference proteome</keyword>
<dbReference type="EMBL" id="JAHKKG010000004">
    <property type="protein sequence ID" value="MBU2664468.1"/>
    <property type="molecule type" value="Genomic_DNA"/>
</dbReference>
<sequence>MWIVELAFTPDPARLAARPAHRAVLTALHEDGRLRMAGPFADDSGALIVLDVAGRDELDALLAADPYFATPGVTVVRTQEWAPFLT</sequence>
<dbReference type="Gene3D" id="3.30.70.1060">
    <property type="entry name" value="Dimeric alpha+beta barrel"/>
    <property type="match status" value="1"/>
</dbReference>
<comment type="caution">
    <text evidence="3">The sequence shown here is derived from an EMBL/GenBank/DDBJ whole genome shotgun (WGS) entry which is preliminary data.</text>
</comment>
<proteinExistence type="inferred from homology"/>
<protein>
    <recommendedName>
        <fullName evidence="2">YCII-related domain-containing protein</fullName>
    </recommendedName>
</protein>
<dbReference type="Pfam" id="PF03795">
    <property type="entry name" value="YCII"/>
    <property type="match status" value="1"/>
</dbReference>
<dbReference type="InterPro" id="IPR005545">
    <property type="entry name" value="YCII"/>
</dbReference>
<evidence type="ECO:0000256" key="1">
    <source>
        <dbReference type="ARBA" id="ARBA00007689"/>
    </source>
</evidence>
<organism evidence="3 4">
    <name type="scientific">Paractinoplanes bogorensis</name>
    <dbReference type="NCBI Taxonomy" id="1610840"/>
    <lineage>
        <taxon>Bacteria</taxon>
        <taxon>Bacillati</taxon>
        <taxon>Actinomycetota</taxon>
        <taxon>Actinomycetes</taxon>
        <taxon>Micromonosporales</taxon>
        <taxon>Micromonosporaceae</taxon>
        <taxon>Paractinoplanes</taxon>
    </lineage>
</organism>
<gene>
    <name evidence="3" type="ORF">KOI35_13275</name>
</gene>
<dbReference type="InterPro" id="IPR011008">
    <property type="entry name" value="Dimeric_a/b-barrel"/>
</dbReference>
<name>A0ABS5YLY0_9ACTN</name>
<evidence type="ECO:0000259" key="2">
    <source>
        <dbReference type="Pfam" id="PF03795"/>
    </source>
</evidence>
<comment type="similarity">
    <text evidence="1">Belongs to the YciI family.</text>
</comment>
<dbReference type="Proteomes" id="UP001519654">
    <property type="component" value="Unassembled WGS sequence"/>
</dbReference>